<dbReference type="Proteomes" id="UP000476064">
    <property type="component" value="Chromosome"/>
</dbReference>
<protein>
    <submittedName>
        <fullName evidence="3">DUF2399 domain-containing protein</fullName>
    </submittedName>
</protein>
<evidence type="ECO:0000259" key="2">
    <source>
        <dbReference type="Pfam" id="PF11796"/>
    </source>
</evidence>
<dbReference type="InterPro" id="IPR024465">
    <property type="entry name" value="DUF2399"/>
</dbReference>
<sequence>MKEEEIRSYFGKPGFERFLRRLEQKQAASKDGARGYITLDNISELERDTLDTFYRVYSPPVVQGENRSYSLKTFKVLLAEEGIGLTVRELLALMHGEPVLTRGERELRMNNEWQTLILASMEEAEVANASDNGGMLTWAQGLIEATAPGSRTLRTVFARSQSEARQCLDYCLQALKIVASRAAGRPIRLPILAAQATGDAHALDWKQPLGRLFWWGLTFVTGNSGQLASGLTEEEFGFDQEKEQARLREQEQADALDEGVSQAWFIREGYRRGGVADDDLSSQVLLYAPQLFGVSEERVLTLRQVERLSVAQLGRLKDSRIYMVENPSVFAELVDADHRSRKHAEAEEGAVIICGNGRPTTAVIKLVDALLNRQEDVTLHYSGDLDLAGLGIAQGLQTRYRQAFRAWRMDREIYLRYAHKGMPLTEIERARLLESSYDWDASLAEAMLEQGVKLHQELWVAELVGDVKGSFGE</sequence>
<dbReference type="InterPro" id="IPR036078">
    <property type="entry name" value="Spo11/TopoVI_A_sf"/>
</dbReference>
<dbReference type="GO" id="GO:0005694">
    <property type="term" value="C:chromosome"/>
    <property type="evidence" value="ECO:0007669"/>
    <property type="project" value="InterPro"/>
</dbReference>
<dbReference type="Pfam" id="PF11796">
    <property type="entry name" value="DUF3323"/>
    <property type="match status" value="1"/>
</dbReference>
<dbReference type="InterPro" id="IPR024466">
    <property type="entry name" value="CHP02679_N"/>
</dbReference>
<dbReference type="Pfam" id="PF09664">
    <property type="entry name" value="DUF2399"/>
    <property type="match status" value="1"/>
</dbReference>
<dbReference type="EMBL" id="CP048209">
    <property type="protein sequence ID" value="QHT59358.1"/>
    <property type="molecule type" value="Genomic_DNA"/>
</dbReference>
<proteinExistence type="predicted"/>
<organism evidence="3 4">
    <name type="scientific">Paenibacillus lycopersici</name>
    <dbReference type="NCBI Taxonomy" id="2704462"/>
    <lineage>
        <taxon>Bacteria</taxon>
        <taxon>Bacillati</taxon>
        <taxon>Bacillota</taxon>
        <taxon>Bacilli</taxon>
        <taxon>Bacillales</taxon>
        <taxon>Paenibacillaceae</taxon>
        <taxon>Paenibacillus</taxon>
    </lineage>
</organism>
<accession>A0A6C0FQF1</accession>
<keyword evidence="4" id="KW-1185">Reference proteome</keyword>
<dbReference type="AlphaFoldDB" id="A0A6C0FQF1"/>
<name>A0A6C0FQF1_9BACL</name>
<dbReference type="KEGG" id="plyc:GXP70_04825"/>
<dbReference type="RefSeq" id="WP_162355424.1">
    <property type="nucleotide sequence ID" value="NZ_CP048209.1"/>
</dbReference>
<dbReference type="SUPFAM" id="SSF56726">
    <property type="entry name" value="DNA topoisomerase IV, alpha subunit"/>
    <property type="match status" value="1"/>
</dbReference>
<evidence type="ECO:0000313" key="3">
    <source>
        <dbReference type="EMBL" id="QHT59358.1"/>
    </source>
</evidence>
<feature type="domain" description="Conserved hypothetical protein CHP02679 N terminus" evidence="2">
    <location>
        <begin position="33"/>
        <end position="288"/>
    </location>
</feature>
<dbReference type="GO" id="GO:0003677">
    <property type="term" value="F:DNA binding"/>
    <property type="evidence" value="ECO:0007669"/>
    <property type="project" value="InterPro"/>
</dbReference>
<evidence type="ECO:0000313" key="4">
    <source>
        <dbReference type="Proteomes" id="UP000476064"/>
    </source>
</evidence>
<feature type="domain" description="DUF2399" evidence="1">
    <location>
        <begin position="299"/>
        <end position="467"/>
    </location>
</feature>
<gene>
    <name evidence="3" type="ORF">GXP70_04825</name>
</gene>
<evidence type="ECO:0000259" key="1">
    <source>
        <dbReference type="Pfam" id="PF09664"/>
    </source>
</evidence>
<reference evidence="3 4" key="1">
    <citation type="submission" date="2020-01" db="EMBL/GenBank/DDBJ databases">
        <title>Paenibacillus sp. nov., isolated from tomato rhizosphere.</title>
        <authorList>
            <person name="Weon H.-Y."/>
            <person name="Lee S.A."/>
        </authorList>
    </citation>
    <scope>NUCLEOTIDE SEQUENCE [LARGE SCALE GENOMIC DNA]</scope>
    <source>
        <strain evidence="3 4">12200R-189</strain>
    </source>
</reference>